<organism evidence="2 3">
    <name type="scientific">Rosa chinensis</name>
    <name type="common">China rose</name>
    <dbReference type="NCBI Taxonomy" id="74649"/>
    <lineage>
        <taxon>Eukaryota</taxon>
        <taxon>Viridiplantae</taxon>
        <taxon>Streptophyta</taxon>
        <taxon>Embryophyta</taxon>
        <taxon>Tracheophyta</taxon>
        <taxon>Spermatophyta</taxon>
        <taxon>Magnoliopsida</taxon>
        <taxon>eudicotyledons</taxon>
        <taxon>Gunneridae</taxon>
        <taxon>Pentapetalae</taxon>
        <taxon>rosids</taxon>
        <taxon>fabids</taxon>
        <taxon>Rosales</taxon>
        <taxon>Rosaceae</taxon>
        <taxon>Rosoideae</taxon>
        <taxon>Rosoideae incertae sedis</taxon>
        <taxon>Rosa</taxon>
    </lineage>
</organism>
<evidence type="ECO:0000313" key="3">
    <source>
        <dbReference type="Proteomes" id="UP000238479"/>
    </source>
</evidence>
<evidence type="ECO:0000313" key="2">
    <source>
        <dbReference type="EMBL" id="PRQ23964.1"/>
    </source>
</evidence>
<feature type="region of interest" description="Disordered" evidence="1">
    <location>
        <begin position="1"/>
        <end position="32"/>
    </location>
</feature>
<name>A0A2P6PPV9_ROSCH</name>
<comment type="caution">
    <text evidence="2">The sequence shown here is derived from an EMBL/GenBank/DDBJ whole genome shotgun (WGS) entry which is preliminary data.</text>
</comment>
<dbReference type="EMBL" id="PDCK01000044">
    <property type="protein sequence ID" value="PRQ23964.1"/>
    <property type="molecule type" value="Genomic_DNA"/>
</dbReference>
<accession>A0A2P6PPV9</accession>
<evidence type="ECO:0000256" key="1">
    <source>
        <dbReference type="SAM" id="MobiDB-lite"/>
    </source>
</evidence>
<dbReference type="AlphaFoldDB" id="A0A2P6PPV9"/>
<proteinExistence type="predicted"/>
<protein>
    <submittedName>
        <fullName evidence="2">Uncharacterized protein</fullName>
    </submittedName>
</protein>
<dbReference type="Gramene" id="PRQ23964">
    <property type="protein sequence ID" value="PRQ23964"/>
    <property type="gene ID" value="RchiOBHm_Chr6g0267181"/>
</dbReference>
<sequence>MITAPKISKMDRRNSTPDVSPESAGDSQSANFIPNNHTQSVLTMHTTSTEQHILVRLGSFFDSLLAGKAVIDTVCSEYVQLSSMKNDKLKHVFLKDYNEYSSNMLSFFSELDAFIKLAREKHSFIEYRVNRCRNTESDMGLQDLMGTSETLKRIQASFDETCNRLVLEKVQPLLDQQDKWFFTVSLEIEKLGQKEASTRCFNQANEILSMAICSGKVISKIFTAYGSSRVIDSFFAVIKEEAASLCHLISRVFKACAGVKLKDKEIYNSYIQKETMAGVMELTEFKLFIDNIGTAFGSVVVNDEYLTQGYVDFAMTNLEGKLNNYLETVKEFEVKIAACRAKTTKAREDIKTSSLKYKIDV</sequence>
<gene>
    <name evidence="2" type="ORF">RchiOBHm_Chr6g0267181</name>
</gene>
<keyword evidence="3" id="KW-1185">Reference proteome</keyword>
<reference evidence="2 3" key="1">
    <citation type="journal article" date="2018" name="Nat. Genet.">
        <title>The Rosa genome provides new insights in the design of modern roses.</title>
        <authorList>
            <person name="Bendahmane M."/>
        </authorList>
    </citation>
    <scope>NUCLEOTIDE SEQUENCE [LARGE SCALE GENOMIC DNA]</scope>
    <source>
        <strain evidence="3">cv. Old Blush</strain>
    </source>
</reference>
<dbReference type="Proteomes" id="UP000238479">
    <property type="component" value="Chromosome 6"/>
</dbReference>